<comment type="caution">
    <text evidence="1">The sequence shown here is derived from an EMBL/GenBank/DDBJ whole genome shotgun (WGS) entry which is preliminary data.</text>
</comment>
<dbReference type="EMBL" id="MU277194">
    <property type="protein sequence ID" value="KAI0065702.1"/>
    <property type="molecule type" value="Genomic_DNA"/>
</dbReference>
<evidence type="ECO:0000313" key="2">
    <source>
        <dbReference type="Proteomes" id="UP000814140"/>
    </source>
</evidence>
<organism evidence="1 2">
    <name type="scientific">Artomyces pyxidatus</name>
    <dbReference type="NCBI Taxonomy" id="48021"/>
    <lineage>
        <taxon>Eukaryota</taxon>
        <taxon>Fungi</taxon>
        <taxon>Dikarya</taxon>
        <taxon>Basidiomycota</taxon>
        <taxon>Agaricomycotina</taxon>
        <taxon>Agaricomycetes</taxon>
        <taxon>Russulales</taxon>
        <taxon>Auriscalpiaceae</taxon>
        <taxon>Artomyces</taxon>
    </lineage>
</organism>
<keyword evidence="2" id="KW-1185">Reference proteome</keyword>
<gene>
    <name evidence="1" type="ORF">BV25DRAFT_1587502</name>
</gene>
<accession>A0ACB8TBL4</accession>
<evidence type="ECO:0000313" key="1">
    <source>
        <dbReference type="EMBL" id="KAI0065702.1"/>
    </source>
</evidence>
<reference evidence="1" key="1">
    <citation type="submission" date="2021-03" db="EMBL/GenBank/DDBJ databases">
        <authorList>
            <consortium name="DOE Joint Genome Institute"/>
            <person name="Ahrendt S."/>
            <person name="Looney B.P."/>
            <person name="Miyauchi S."/>
            <person name="Morin E."/>
            <person name="Drula E."/>
            <person name="Courty P.E."/>
            <person name="Chicoki N."/>
            <person name="Fauchery L."/>
            <person name="Kohler A."/>
            <person name="Kuo A."/>
            <person name="Labutti K."/>
            <person name="Pangilinan J."/>
            <person name="Lipzen A."/>
            <person name="Riley R."/>
            <person name="Andreopoulos W."/>
            <person name="He G."/>
            <person name="Johnson J."/>
            <person name="Barry K.W."/>
            <person name="Grigoriev I.V."/>
            <person name="Nagy L."/>
            <person name="Hibbett D."/>
            <person name="Henrissat B."/>
            <person name="Matheny P.B."/>
            <person name="Labbe J."/>
            <person name="Martin F."/>
        </authorList>
    </citation>
    <scope>NUCLEOTIDE SEQUENCE</scope>
    <source>
        <strain evidence="1">HHB10654</strain>
    </source>
</reference>
<proteinExistence type="predicted"/>
<protein>
    <submittedName>
        <fullName evidence="1">Uncharacterized protein</fullName>
    </submittedName>
</protein>
<reference evidence="1" key="2">
    <citation type="journal article" date="2022" name="New Phytol.">
        <title>Evolutionary transition to the ectomycorrhizal habit in the genomes of a hyperdiverse lineage of mushroom-forming fungi.</title>
        <authorList>
            <person name="Looney B."/>
            <person name="Miyauchi S."/>
            <person name="Morin E."/>
            <person name="Drula E."/>
            <person name="Courty P.E."/>
            <person name="Kohler A."/>
            <person name="Kuo A."/>
            <person name="LaButti K."/>
            <person name="Pangilinan J."/>
            <person name="Lipzen A."/>
            <person name="Riley R."/>
            <person name="Andreopoulos W."/>
            <person name="He G."/>
            <person name="Johnson J."/>
            <person name="Nolan M."/>
            <person name="Tritt A."/>
            <person name="Barry K.W."/>
            <person name="Grigoriev I.V."/>
            <person name="Nagy L.G."/>
            <person name="Hibbett D."/>
            <person name="Henrissat B."/>
            <person name="Matheny P.B."/>
            <person name="Labbe J."/>
            <person name="Martin F.M."/>
        </authorList>
    </citation>
    <scope>NUCLEOTIDE SEQUENCE</scope>
    <source>
        <strain evidence="1">HHB10654</strain>
    </source>
</reference>
<dbReference type="Proteomes" id="UP000814140">
    <property type="component" value="Unassembled WGS sequence"/>
</dbReference>
<name>A0ACB8TBL4_9AGAM</name>
<sequence>MQPALPVELLQMIIELVPEDVLPNLRAASKTFHALITPHIFRTLTSTNTLSSATAVLQLLSCEISNFVEEFAYQECEAWPLDDDAAALRRLRENVGSVIRAALMCPSLRSLSLTFGPYHTSHFVKDAVVNFFSATHTCTSNPLSLSGLGSPEPPAAVDTESNIVAKFTRLTHLRLSTLDDRDSNFDHSWRPCLLVLLRASAQTLTSLVVHVSEDQASVAGIGVHGIRCPNLSHISFKHVLFCRETHVETFILAHASTLRFLSLFECKIFLQQPEDNDTISHTWRDMYAAFAMQLKSLRQLELSEEWGGYAIWDGDGGLWIDPFFSEDIEALKIFQDVVQARGAAA</sequence>